<dbReference type="GO" id="GO:0003700">
    <property type="term" value="F:DNA-binding transcription factor activity"/>
    <property type="evidence" value="ECO:0007669"/>
    <property type="project" value="InterPro"/>
</dbReference>
<dbReference type="InterPro" id="IPR004827">
    <property type="entry name" value="bZIP"/>
</dbReference>
<sequence>MRHRGSAFLPFSLPSHLPSLGFLMLLLDDAFDVPFDASWFDPEPDPSTPGSAELSPDEQRRLRRKISNRESARRCRIRKQRHLEGIRTESARLRSQNRDLVSRVGALAHRCMLVRRANHRLRAQSAALSLRLIELRRLILLRRVLTMAAPAPVASPGGFGGVGYEQPWASLLA</sequence>
<feature type="chain" id="PRO_5043328338" description="BZIP domain-containing protein" evidence="7">
    <location>
        <begin position="33"/>
        <end position="173"/>
    </location>
</feature>
<evidence type="ECO:0000256" key="7">
    <source>
        <dbReference type="SAM" id="SignalP"/>
    </source>
</evidence>
<protein>
    <recommendedName>
        <fullName evidence="8">BZIP domain-containing protein</fullName>
    </recommendedName>
</protein>
<dbReference type="PROSITE" id="PS00036">
    <property type="entry name" value="BZIP_BASIC"/>
    <property type="match status" value="1"/>
</dbReference>
<dbReference type="InterPro" id="IPR046347">
    <property type="entry name" value="bZIP_sf"/>
</dbReference>
<evidence type="ECO:0000256" key="1">
    <source>
        <dbReference type="ARBA" id="ARBA00004123"/>
    </source>
</evidence>
<comment type="caution">
    <text evidence="9">The sequence shown here is derived from an EMBL/GenBank/DDBJ whole genome shotgun (WGS) entry which is preliminary data.</text>
</comment>
<organism evidence="9 10">
    <name type="scientific">Ensete ventricosum</name>
    <name type="common">Abyssinian banana</name>
    <name type="synonym">Musa ensete</name>
    <dbReference type="NCBI Taxonomy" id="4639"/>
    <lineage>
        <taxon>Eukaryota</taxon>
        <taxon>Viridiplantae</taxon>
        <taxon>Streptophyta</taxon>
        <taxon>Embryophyta</taxon>
        <taxon>Tracheophyta</taxon>
        <taxon>Spermatophyta</taxon>
        <taxon>Magnoliopsida</taxon>
        <taxon>Liliopsida</taxon>
        <taxon>Zingiberales</taxon>
        <taxon>Musaceae</taxon>
        <taxon>Ensete</taxon>
    </lineage>
</organism>
<dbReference type="Proteomes" id="UP001222027">
    <property type="component" value="Unassembled WGS sequence"/>
</dbReference>
<evidence type="ECO:0000256" key="2">
    <source>
        <dbReference type="ARBA" id="ARBA00023015"/>
    </source>
</evidence>
<dbReference type="PROSITE" id="PS50217">
    <property type="entry name" value="BZIP"/>
    <property type="match status" value="1"/>
</dbReference>
<dbReference type="GO" id="GO:0005634">
    <property type="term" value="C:nucleus"/>
    <property type="evidence" value="ECO:0007669"/>
    <property type="project" value="UniProtKB-SubCell"/>
</dbReference>
<evidence type="ECO:0000259" key="8">
    <source>
        <dbReference type="PROSITE" id="PS50217"/>
    </source>
</evidence>
<feature type="signal peptide" evidence="7">
    <location>
        <begin position="1"/>
        <end position="32"/>
    </location>
</feature>
<feature type="region of interest" description="Disordered" evidence="6">
    <location>
        <begin position="42"/>
        <end position="69"/>
    </location>
</feature>
<keyword evidence="10" id="KW-1185">Reference proteome</keyword>
<keyword evidence="5" id="KW-0539">Nucleus</keyword>
<evidence type="ECO:0000256" key="3">
    <source>
        <dbReference type="ARBA" id="ARBA00023125"/>
    </source>
</evidence>
<dbReference type="AlphaFoldDB" id="A0AAV8QJK1"/>
<evidence type="ECO:0000313" key="9">
    <source>
        <dbReference type="EMBL" id="KAJ8480364.1"/>
    </source>
</evidence>
<feature type="domain" description="BZIP" evidence="8">
    <location>
        <begin position="58"/>
        <end position="121"/>
    </location>
</feature>
<dbReference type="PANTHER" id="PTHR45764:SF21">
    <property type="entry name" value="OS03G0770000 PROTEIN"/>
    <property type="match status" value="1"/>
</dbReference>
<dbReference type="InterPro" id="IPR045314">
    <property type="entry name" value="bZIP_plant_GBF1"/>
</dbReference>
<evidence type="ECO:0000256" key="6">
    <source>
        <dbReference type="SAM" id="MobiDB-lite"/>
    </source>
</evidence>
<dbReference type="PANTHER" id="PTHR45764">
    <property type="entry name" value="BZIP TRANSCRIPTION FACTOR 44"/>
    <property type="match status" value="1"/>
</dbReference>
<accession>A0AAV8QJK1</accession>
<evidence type="ECO:0000313" key="10">
    <source>
        <dbReference type="Proteomes" id="UP001222027"/>
    </source>
</evidence>
<dbReference type="CDD" id="cd14702">
    <property type="entry name" value="bZIP_plant_GBF1"/>
    <property type="match status" value="1"/>
</dbReference>
<keyword evidence="2" id="KW-0805">Transcription regulation</keyword>
<comment type="subcellular location">
    <subcellularLocation>
        <location evidence="1">Nucleus</location>
    </subcellularLocation>
</comment>
<gene>
    <name evidence="9" type="ORF">OPV22_024091</name>
</gene>
<evidence type="ECO:0000256" key="5">
    <source>
        <dbReference type="ARBA" id="ARBA00023242"/>
    </source>
</evidence>
<dbReference type="GO" id="GO:0000976">
    <property type="term" value="F:transcription cis-regulatory region binding"/>
    <property type="evidence" value="ECO:0007669"/>
    <property type="project" value="TreeGrafter"/>
</dbReference>
<keyword evidence="3" id="KW-0238">DNA-binding</keyword>
<dbReference type="SMART" id="SM00338">
    <property type="entry name" value="BRLZ"/>
    <property type="match status" value="1"/>
</dbReference>
<dbReference type="EMBL" id="JAQQAF010000006">
    <property type="protein sequence ID" value="KAJ8480364.1"/>
    <property type="molecule type" value="Genomic_DNA"/>
</dbReference>
<dbReference type="FunFam" id="1.20.5.170:FF:000020">
    <property type="entry name" value="BZIP transcription factor"/>
    <property type="match status" value="1"/>
</dbReference>
<reference evidence="9 10" key="1">
    <citation type="submission" date="2022-12" db="EMBL/GenBank/DDBJ databases">
        <title>Chromosome-scale assembly of the Ensete ventricosum genome.</title>
        <authorList>
            <person name="Dussert Y."/>
            <person name="Stocks J."/>
            <person name="Wendawek A."/>
            <person name="Woldeyes F."/>
            <person name="Nichols R.A."/>
            <person name="Borrell J.S."/>
        </authorList>
    </citation>
    <scope>NUCLEOTIDE SEQUENCE [LARGE SCALE GENOMIC DNA]</scope>
    <source>
        <strain evidence="10">cv. Maze</strain>
        <tissue evidence="9">Seeds</tissue>
    </source>
</reference>
<dbReference type="GO" id="GO:0045893">
    <property type="term" value="P:positive regulation of DNA-templated transcription"/>
    <property type="evidence" value="ECO:0007669"/>
    <property type="project" value="TreeGrafter"/>
</dbReference>
<dbReference type="GO" id="GO:0046982">
    <property type="term" value="F:protein heterodimerization activity"/>
    <property type="evidence" value="ECO:0007669"/>
    <property type="project" value="UniProtKB-ARBA"/>
</dbReference>
<dbReference type="SUPFAM" id="SSF57959">
    <property type="entry name" value="Leucine zipper domain"/>
    <property type="match status" value="1"/>
</dbReference>
<evidence type="ECO:0000256" key="4">
    <source>
        <dbReference type="ARBA" id="ARBA00023163"/>
    </source>
</evidence>
<keyword evidence="4" id="KW-0804">Transcription</keyword>
<dbReference type="Pfam" id="PF00170">
    <property type="entry name" value="bZIP_1"/>
    <property type="match status" value="1"/>
</dbReference>
<name>A0AAV8QJK1_ENSVE</name>
<keyword evidence="7" id="KW-0732">Signal</keyword>
<dbReference type="Gene3D" id="1.20.5.170">
    <property type="match status" value="1"/>
</dbReference>
<proteinExistence type="predicted"/>